<reference evidence="12 13" key="1">
    <citation type="journal article" date="2013" name="ISME J.">
        <title>Metabolic model for the filamentous 'Candidatus Microthrix parvicella' based on genomic and metagenomic analyses.</title>
        <authorList>
            <person name="Jon McIlroy S."/>
            <person name="Kristiansen R."/>
            <person name="Albertsen M."/>
            <person name="Michael Karst S."/>
            <person name="Rossetti S."/>
            <person name="Lund Nielsen J."/>
            <person name="Tandoi V."/>
            <person name="James Seviour R."/>
            <person name="Nielsen P.H."/>
        </authorList>
    </citation>
    <scope>NUCLEOTIDE SEQUENCE [LARGE SCALE GENOMIC DNA]</scope>
    <source>
        <strain evidence="12 13">RN1</strain>
    </source>
</reference>
<dbReference type="GO" id="GO:0005886">
    <property type="term" value="C:plasma membrane"/>
    <property type="evidence" value="ECO:0007669"/>
    <property type="project" value="UniProtKB-SubCell"/>
</dbReference>
<feature type="region of interest" description="Disordered" evidence="9">
    <location>
        <begin position="604"/>
        <end position="638"/>
    </location>
</feature>
<dbReference type="InterPro" id="IPR003856">
    <property type="entry name" value="LPS_length_determ_N"/>
</dbReference>
<dbReference type="EMBL" id="CANL01000056">
    <property type="protein sequence ID" value="CCM65129.1"/>
    <property type="molecule type" value="Genomic_DNA"/>
</dbReference>
<keyword evidence="7 10" id="KW-1133">Transmembrane helix</keyword>
<keyword evidence="6" id="KW-0067">ATP-binding</keyword>
<evidence type="ECO:0000256" key="9">
    <source>
        <dbReference type="SAM" id="MobiDB-lite"/>
    </source>
</evidence>
<dbReference type="AlphaFoldDB" id="R4Z2F3"/>
<evidence type="ECO:0000256" key="4">
    <source>
        <dbReference type="ARBA" id="ARBA00022692"/>
    </source>
</evidence>
<dbReference type="eggNOG" id="COG0489">
    <property type="taxonomic scope" value="Bacteria"/>
</dbReference>
<dbReference type="PANTHER" id="PTHR32309">
    <property type="entry name" value="TYROSINE-PROTEIN KINASE"/>
    <property type="match status" value="1"/>
</dbReference>
<feature type="transmembrane region" description="Helical" evidence="10">
    <location>
        <begin position="364"/>
        <end position="388"/>
    </location>
</feature>
<evidence type="ECO:0000259" key="11">
    <source>
        <dbReference type="Pfam" id="PF02706"/>
    </source>
</evidence>
<feature type="domain" description="Polysaccharide chain length determinant N-terminal" evidence="11">
    <location>
        <begin position="649"/>
        <end position="728"/>
    </location>
</feature>
<keyword evidence="8 10" id="KW-0472">Membrane</keyword>
<dbReference type="Gene3D" id="3.40.50.300">
    <property type="entry name" value="P-loop containing nucleotide triphosphate hydrolases"/>
    <property type="match status" value="1"/>
</dbReference>
<sequence length="1152" mass="120839">MRWPPSRELEMDMALGAGPNSALLPPPVMRHEPGHSGPQPAPGVQAVFGEIHVEVQSDLDQGGGRGHLPDREAGSLGGVARGGALNLVAAVVYGAANFALLWVLNHELGTETAGVALVAIAAFNILARVAELGSATGLIRWISRLRAVHAVDVIPKMMAVSLVPVVGISLLFAWLMGAQSTWLADLFANGTGVPQLARVFLALAPLLPLAVIETVLVSSTRGYEVMWPQAVIEKIGRALLLPVVVLLTTRLGGDVVAVARVWALTNLVALIPAVVVSRRLLQAARLTPDEPRMASVASGADSPHGGPSFNRTSWPAIAKAFWAFSAPRAAGQTFEVSIAWIDTLLVSALVSTQAAGVYASGTRYVVIGAFISEAIMQVVGPRVSSLMARHRGRATSHLVRTAAGWQTALTWPIYLVAIGFAPVLLGVFGPEVLAAQGALIALSLGLMAFSLFGPAGSVILMGGKSSQAMGNAGIAVVFNLVGNLVLIPRLGITGAGVIWALTLVLLVVLPAWQAHQRMGLNMISRPAAWSAGLATASVGVVTLLCRVSFGATWLGLIVAVVGGTVTFVGCVWRFRSETGLDRLLPGRAQSRHGRLPARLRSEAATRPLTARSTSERVAPARPATLAANPRPSREAVVDGEDTPTLADYLGLARRRFVIIAMAGVLGALFGLAYLAKAEPGYQSTARIVLEQAPTAPGSSGTGGISPVATLTATQKSILRSDEVAQRAAELLGDDVSADQLRDHSSVTVLPDSLALDVSYLADDPAAAQAGAQALVDSYLTLRQKQEESRRSRVINGLDQQVKLLDDLVLATSRRLEDVDPEKNPTKATVLSAQLNSQLSEQSNLRVERSGWQSMDSTTGNVVSPATLPVDSTSLGAPVVLVGVVAAALVVGFLVALIRDRTDPRVHSSQDIQELVGATPVNVITTDDDADDDNKEWFGEWYGRAASRHAPGVEVAGNGNGAEAESYRRLALRLGGWEGPGPRFLLVTSAGSAPAEEVAANLAVTLGREGSRVLLIWSNLRQDTLGAYFSVPRGPGLGEVLANTARLEDAVLEIPGCQGLYLLPVGSRAEARDQLFRFSGLKDALTDPNGVAFDQVVLIAPSPTDYADALALAPQVDGVLVTVESESADRKELTATVESLRSINAHLSGVVAL</sequence>
<evidence type="ECO:0000256" key="10">
    <source>
        <dbReference type="SAM" id="Phobius"/>
    </source>
</evidence>
<feature type="transmembrane region" description="Helical" evidence="10">
    <location>
        <begin position="153"/>
        <end position="176"/>
    </location>
</feature>
<feature type="transmembrane region" description="Helical" evidence="10">
    <location>
        <begin position="874"/>
        <end position="897"/>
    </location>
</feature>
<feature type="transmembrane region" description="Helical" evidence="10">
    <location>
        <begin position="116"/>
        <end position="141"/>
    </location>
</feature>
<dbReference type="SUPFAM" id="SSF52540">
    <property type="entry name" value="P-loop containing nucleoside triphosphate hydrolases"/>
    <property type="match status" value="1"/>
</dbReference>
<evidence type="ECO:0000313" key="13">
    <source>
        <dbReference type="Proteomes" id="UP000018291"/>
    </source>
</evidence>
<feature type="transmembrane region" description="Helical" evidence="10">
    <location>
        <begin position="472"/>
        <end position="491"/>
    </location>
</feature>
<feature type="transmembrane region" description="Helical" evidence="10">
    <location>
        <begin position="527"/>
        <end position="549"/>
    </location>
</feature>
<dbReference type="Pfam" id="PF02706">
    <property type="entry name" value="Wzz"/>
    <property type="match status" value="1"/>
</dbReference>
<feature type="transmembrane region" description="Helical" evidence="10">
    <location>
        <begin position="656"/>
        <end position="675"/>
    </location>
</feature>
<organism evidence="12 13">
    <name type="scientific">Candidatus Neomicrothrix parvicella RN1</name>
    <dbReference type="NCBI Taxonomy" id="1229780"/>
    <lineage>
        <taxon>Bacteria</taxon>
        <taxon>Bacillati</taxon>
        <taxon>Actinomycetota</taxon>
        <taxon>Acidimicrobiia</taxon>
        <taxon>Acidimicrobiales</taxon>
        <taxon>Microthrixaceae</taxon>
        <taxon>Candidatus Neomicrothrix</taxon>
    </lineage>
</organism>
<comment type="subcellular location">
    <subcellularLocation>
        <location evidence="1">Cell membrane</location>
        <topology evidence="1">Multi-pass membrane protein</topology>
    </subcellularLocation>
</comment>
<comment type="caution">
    <text evidence="12">The sequence shown here is derived from an EMBL/GenBank/DDBJ whole genome shotgun (WGS) entry which is preliminary data.</text>
</comment>
<dbReference type="Proteomes" id="UP000018291">
    <property type="component" value="Unassembled WGS sequence"/>
</dbReference>
<protein>
    <submittedName>
        <fullName evidence="12">Putative Non-specific protein-tyrosine kinase</fullName>
        <ecNumber evidence="12">2.7.10.2</ecNumber>
    </submittedName>
</protein>
<feature type="transmembrane region" description="Helical" evidence="10">
    <location>
        <begin position="497"/>
        <end position="515"/>
    </location>
</feature>
<keyword evidence="12" id="KW-0829">Tyrosine-protein kinase</keyword>
<name>R4Z2F3_9ACTN</name>
<feature type="transmembrane region" description="Helical" evidence="10">
    <location>
        <begin position="84"/>
        <end position="104"/>
    </location>
</feature>
<dbReference type="CDD" id="cd05387">
    <property type="entry name" value="BY-kinase"/>
    <property type="match status" value="1"/>
</dbReference>
<evidence type="ECO:0000256" key="6">
    <source>
        <dbReference type="ARBA" id="ARBA00022840"/>
    </source>
</evidence>
<feature type="transmembrane region" description="Helical" evidence="10">
    <location>
        <begin position="409"/>
        <end position="428"/>
    </location>
</feature>
<evidence type="ECO:0000256" key="7">
    <source>
        <dbReference type="ARBA" id="ARBA00022989"/>
    </source>
</evidence>
<dbReference type="EC" id="2.7.10.2" evidence="12"/>
<dbReference type="InterPro" id="IPR005702">
    <property type="entry name" value="Wzc-like_C"/>
</dbReference>
<accession>R4Z2F3</accession>
<feature type="transmembrane region" description="Helical" evidence="10">
    <location>
        <begin position="196"/>
        <end position="217"/>
    </location>
</feature>
<keyword evidence="4 10" id="KW-0812">Transmembrane</keyword>
<dbReference type="HOGENOM" id="CLU_276315_0_0_11"/>
<dbReference type="PANTHER" id="PTHR32309:SF31">
    <property type="entry name" value="CAPSULAR EXOPOLYSACCHARIDE FAMILY"/>
    <property type="match status" value="1"/>
</dbReference>
<keyword evidence="12" id="KW-0418">Kinase</keyword>
<gene>
    <name evidence="12" type="ORF">BN381_60033</name>
</gene>
<feature type="transmembrane region" description="Helical" evidence="10">
    <location>
        <begin position="434"/>
        <end position="460"/>
    </location>
</feature>
<evidence type="ECO:0000256" key="1">
    <source>
        <dbReference type="ARBA" id="ARBA00004651"/>
    </source>
</evidence>
<feature type="transmembrane region" description="Helical" evidence="10">
    <location>
        <begin position="338"/>
        <end position="358"/>
    </location>
</feature>
<evidence type="ECO:0000256" key="2">
    <source>
        <dbReference type="ARBA" id="ARBA00006683"/>
    </source>
</evidence>
<evidence type="ECO:0000256" key="5">
    <source>
        <dbReference type="ARBA" id="ARBA00022741"/>
    </source>
</evidence>
<keyword evidence="13" id="KW-1185">Reference proteome</keyword>
<dbReference type="InterPro" id="IPR050445">
    <property type="entry name" value="Bact_polysacc_biosynth/exp"/>
</dbReference>
<dbReference type="GO" id="GO:0004715">
    <property type="term" value="F:non-membrane spanning protein tyrosine kinase activity"/>
    <property type="evidence" value="ECO:0007669"/>
    <property type="project" value="UniProtKB-EC"/>
</dbReference>
<dbReference type="STRING" id="1229780.BN381_60033"/>
<feature type="transmembrane region" description="Helical" evidence="10">
    <location>
        <begin position="555"/>
        <end position="574"/>
    </location>
</feature>
<keyword evidence="3" id="KW-1003">Cell membrane</keyword>
<proteinExistence type="inferred from homology"/>
<keyword evidence="5" id="KW-0547">Nucleotide-binding</keyword>
<dbReference type="eggNOG" id="COG2244">
    <property type="taxonomic scope" value="Bacteria"/>
</dbReference>
<dbReference type="eggNOG" id="COG3206">
    <property type="taxonomic scope" value="Bacteria"/>
</dbReference>
<evidence type="ECO:0000256" key="3">
    <source>
        <dbReference type="ARBA" id="ARBA00022475"/>
    </source>
</evidence>
<dbReference type="OrthoDB" id="3294889at2"/>
<evidence type="ECO:0000256" key="8">
    <source>
        <dbReference type="ARBA" id="ARBA00023136"/>
    </source>
</evidence>
<evidence type="ECO:0000313" key="12">
    <source>
        <dbReference type="EMBL" id="CCM65129.1"/>
    </source>
</evidence>
<keyword evidence="12" id="KW-0808">Transferase</keyword>
<comment type="similarity">
    <text evidence="2">Belongs to the CpsC/CapA family.</text>
</comment>
<dbReference type="InterPro" id="IPR027417">
    <property type="entry name" value="P-loop_NTPase"/>
</dbReference>